<protein>
    <submittedName>
        <fullName evidence="3">Uncharacterized protein</fullName>
    </submittedName>
</protein>
<gene>
    <name evidence="3" type="ORF">ACFQPC_00210</name>
</gene>
<organism evidence="3 4">
    <name type="scientific">Herminiimonas glaciei</name>
    <dbReference type="NCBI Taxonomy" id="523788"/>
    <lineage>
        <taxon>Bacteria</taxon>
        <taxon>Pseudomonadati</taxon>
        <taxon>Pseudomonadota</taxon>
        <taxon>Betaproteobacteria</taxon>
        <taxon>Burkholderiales</taxon>
        <taxon>Oxalobacteraceae</taxon>
        <taxon>Herminiimonas</taxon>
    </lineage>
</organism>
<sequence>MNVKYAGMGLLGQLGMGAVIVVGLLIFSGKDKSPIQSTTNDAIVGEHLRSPDEPISGVSVSSNDETESGKNKVFDQVEYGTTKHGSTLPPVSRRDTSPVSQTQVSGNIEKTYSEHEINQMEIEKQYQGDDPIVRRRLQLPSRDTGRLIP</sequence>
<accession>A0ABW2I5Z8</accession>
<reference evidence="4" key="1">
    <citation type="journal article" date="2019" name="Int. J. Syst. Evol. Microbiol.">
        <title>The Global Catalogue of Microorganisms (GCM) 10K type strain sequencing project: providing services to taxonomists for standard genome sequencing and annotation.</title>
        <authorList>
            <consortium name="The Broad Institute Genomics Platform"/>
            <consortium name="The Broad Institute Genome Sequencing Center for Infectious Disease"/>
            <person name="Wu L."/>
            <person name="Ma J."/>
        </authorList>
    </citation>
    <scope>NUCLEOTIDE SEQUENCE [LARGE SCALE GENOMIC DNA]</scope>
    <source>
        <strain evidence="4">KACC 12508</strain>
    </source>
</reference>
<feature type="transmembrane region" description="Helical" evidence="2">
    <location>
        <begin position="6"/>
        <end position="27"/>
    </location>
</feature>
<dbReference type="Proteomes" id="UP001596542">
    <property type="component" value="Unassembled WGS sequence"/>
</dbReference>
<dbReference type="RefSeq" id="WP_382269669.1">
    <property type="nucleotide sequence ID" value="NZ_JBHTBU010000001.1"/>
</dbReference>
<name>A0ABW2I5Z8_9BURK</name>
<evidence type="ECO:0000256" key="2">
    <source>
        <dbReference type="SAM" id="Phobius"/>
    </source>
</evidence>
<keyword evidence="2" id="KW-1133">Transmembrane helix</keyword>
<evidence type="ECO:0000313" key="4">
    <source>
        <dbReference type="Proteomes" id="UP001596542"/>
    </source>
</evidence>
<keyword evidence="2" id="KW-0472">Membrane</keyword>
<feature type="compositionally biased region" description="Basic and acidic residues" evidence="1">
    <location>
        <begin position="111"/>
        <end position="133"/>
    </location>
</feature>
<proteinExistence type="predicted"/>
<keyword evidence="2" id="KW-0812">Transmembrane</keyword>
<evidence type="ECO:0000256" key="1">
    <source>
        <dbReference type="SAM" id="MobiDB-lite"/>
    </source>
</evidence>
<dbReference type="EMBL" id="JBHTBU010000001">
    <property type="protein sequence ID" value="MFC7286448.1"/>
    <property type="molecule type" value="Genomic_DNA"/>
</dbReference>
<feature type="compositionally biased region" description="Polar residues" evidence="1">
    <location>
        <begin position="97"/>
        <end position="110"/>
    </location>
</feature>
<evidence type="ECO:0000313" key="3">
    <source>
        <dbReference type="EMBL" id="MFC7286448.1"/>
    </source>
</evidence>
<keyword evidence="4" id="KW-1185">Reference proteome</keyword>
<feature type="region of interest" description="Disordered" evidence="1">
    <location>
        <begin position="45"/>
        <end position="149"/>
    </location>
</feature>
<comment type="caution">
    <text evidence="3">The sequence shown here is derived from an EMBL/GenBank/DDBJ whole genome shotgun (WGS) entry which is preliminary data.</text>
</comment>